<organism evidence="2 3">
    <name type="scientific">Brevundimonas terrae</name>
    <dbReference type="NCBI Taxonomy" id="363631"/>
    <lineage>
        <taxon>Bacteria</taxon>
        <taxon>Pseudomonadati</taxon>
        <taxon>Pseudomonadota</taxon>
        <taxon>Alphaproteobacteria</taxon>
        <taxon>Caulobacterales</taxon>
        <taxon>Caulobacteraceae</taxon>
        <taxon>Brevundimonas</taxon>
    </lineage>
</organism>
<feature type="region of interest" description="Disordered" evidence="1">
    <location>
        <begin position="1"/>
        <end position="96"/>
    </location>
</feature>
<dbReference type="EMBL" id="BAAAEJ010000007">
    <property type="protein sequence ID" value="GAA0391863.1"/>
    <property type="molecule type" value="Genomic_DNA"/>
</dbReference>
<comment type="caution">
    <text evidence="2">The sequence shown here is derived from an EMBL/GenBank/DDBJ whole genome shotgun (WGS) entry which is preliminary data.</text>
</comment>
<sequence>MVVPDSASYAGGDPQDVAETFDETHLDDEGEGDFLLDEMEDVFDATRDHNGGQPSRLSPADSDLPDPNAHLEAEADALLGESPAPEDEDSESAPVAPDEIELVYGGLMRNHRGAQGSAAHWEAKRLSSEDIADLGYGTDLPPETP</sequence>
<keyword evidence="3" id="KW-1185">Reference proteome</keyword>
<dbReference type="Proteomes" id="UP001500791">
    <property type="component" value="Unassembled WGS sequence"/>
</dbReference>
<evidence type="ECO:0000313" key="2">
    <source>
        <dbReference type="EMBL" id="GAA0391863.1"/>
    </source>
</evidence>
<gene>
    <name evidence="2" type="ORF">GCM10009093_18080</name>
</gene>
<dbReference type="RefSeq" id="WP_167176967.1">
    <property type="nucleotide sequence ID" value="NZ_BAAAEJ010000007.1"/>
</dbReference>
<protein>
    <submittedName>
        <fullName evidence="2">Uncharacterized protein</fullName>
    </submittedName>
</protein>
<name>A0ABN0YDG2_9CAUL</name>
<proteinExistence type="predicted"/>
<accession>A0ABN0YDG2</accession>
<evidence type="ECO:0000313" key="3">
    <source>
        <dbReference type="Proteomes" id="UP001500791"/>
    </source>
</evidence>
<feature type="compositionally biased region" description="Acidic residues" evidence="1">
    <location>
        <begin position="19"/>
        <end position="43"/>
    </location>
</feature>
<evidence type="ECO:0000256" key="1">
    <source>
        <dbReference type="SAM" id="MobiDB-lite"/>
    </source>
</evidence>
<reference evidence="2 3" key="1">
    <citation type="journal article" date="2019" name="Int. J. Syst. Evol. Microbiol.">
        <title>The Global Catalogue of Microorganisms (GCM) 10K type strain sequencing project: providing services to taxonomists for standard genome sequencing and annotation.</title>
        <authorList>
            <consortium name="The Broad Institute Genomics Platform"/>
            <consortium name="The Broad Institute Genome Sequencing Center for Infectious Disease"/>
            <person name="Wu L."/>
            <person name="Ma J."/>
        </authorList>
    </citation>
    <scope>NUCLEOTIDE SEQUENCE [LARGE SCALE GENOMIC DNA]</scope>
    <source>
        <strain evidence="2 3">JCM 13476</strain>
    </source>
</reference>